<comment type="caution">
    <text evidence="1">The sequence shown here is derived from an EMBL/GenBank/DDBJ whole genome shotgun (WGS) entry which is preliminary data.</text>
</comment>
<dbReference type="EMBL" id="JADCSA010000007">
    <property type="protein sequence ID" value="MBE7324790.1"/>
    <property type="molecule type" value="Genomic_DNA"/>
</dbReference>
<dbReference type="Proteomes" id="UP000756387">
    <property type="component" value="Unassembled WGS sequence"/>
</dbReference>
<name>A0ABR9RT79_9ACTN</name>
<organism evidence="1 2">
    <name type="scientific">Nocardioides malaquae</name>
    <dbReference type="NCBI Taxonomy" id="2773426"/>
    <lineage>
        <taxon>Bacteria</taxon>
        <taxon>Bacillati</taxon>
        <taxon>Actinomycetota</taxon>
        <taxon>Actinomycetes</taxon>
        <taxon>Propionibacteriales</taxon>
        <taxon>Nocardioidaceae</taxon>
        <taxon>Nocardioides</taxon>
    </lineage>
</organism>
<keyword evidence="2" id="KW-1185">Reference proteome</keyword>
<gene>
    <name evidence="1" type="ORF">IEQ44_09000</name>
</gene>
<dbReference type="RefSeq" id="WP_193638123.1">
    <property type="nucleotide sequence ID" value="NZ_JADCSA010000007.1"/>
</dbReference>
<protein>
    <recommendedName>
        <fullName evidence="3">Transcriptional regulator, AbiEi antitoxin, Type IV TA system</fullName>
    </recommendedName>
</protein>
<reference evidence="1 2" key="1">
    <citation type="submission" date="2020-10" db="EMBL/GenBank/DDBJ databases">
        <title>Nocardioides sp. isolated from sludge.</title>
        <authorList>
            <person name="Zhang X."/>
        </authorList>
    </citation>
    <scope>NUCLEOTIDE SEQUENCE [LARGE SCALE GENOMIC DNA]</scope>
    <source>
        <strain evidence="1 2">Y6</strain>
    </source>
</reference>
<proteinExistence type="predicted"/>
<evidence type="ECO:0000313" key="2">
    <source>
        <dbReference type="Proteomes" id="UP000756387"/>
    </source>
</evidence>
<evidence type="ECO:0008006" key="3">
    <source>
        <dbReference type="Google" id="ProtNLM"/>
    </source>
</evidence>
<evidence type="ECO:0000313" key="1">
    <source>
        <dbReference type="EMBL" id="MBE7324790.1"/>
    </source>
</evidence>
<sequence length="297" mass="32467">MDVVEVLRRLGGVAEYGELLGPCSEWQVRRAATDGRITRLRRNRYGLVDVGAHRAAAVAAGGVLSHLSAAVAWGWKVQHEPERPWVTLARNRRRPVGDLEVRWSDVPDRDVRHHITRPLRTVIDCTKALPFDEALAVADSALRSGEVDRHQLLLAAEASSRTGRSRAIAVVDAADAGAANPFESTLRAVALQVPGLTVETQGEVEGVGFVDLLDRRLGIVVEGESFEFHGTLPGLRRDVKRYTAMTRRGLSVVRFLWEEAMFDQDYVHAALMDAVALRSCGGGPLDSAGSSTHGWQL</sequence>
<accession>A0ABR9RT79</accession>